<evidence type="ECO:0000313" key="7">
    <source>
        <dbReference type="EMBL" id="CTQ34601.1"/>
    </source>
</evidence>
<keyword evidence="5" id="KW-0411">Iron-sulfur</keyword>
<keyword evidence="3" id="KW-0479">Metal-binding</keyword>
<dbReference type="Gene3D" id="3.20.20.70">
    <property type="entry name" value="Aldolase class I"/>
    <property type="match status" value="1"/>
</dbReference>
<proteinExistence type="predicted"/>
<dbReference type="STRING" id="282197.SAMN04488517_11245"/>
<dbReference type="Pfam" id="PF04055">
    <property type="entry name" value="Radical_SAM"/>
    <property type="match status" value="1"/>
</dbReference>
<dbReference type="InterPro" id="IPR058240">
    <property type="entry name" value="rSAM_sf"/>
</dbReference>
<keyword evidence="8" id="KW-1185">Reference proteome</keyword>
<dbReference type="OrthoDB" id="9792276at2"/>
<dbReference type="Proteomes" id="UP000048908">
    <property type="component" value="Unassembled WGS sequence"/>
</dbReference>
<evidence type="ECO:0000256" key="5">
    <source>
        <dbReference type="ARBA" id="ARBA00023014"/>
    </source>
</evidence>
<name>A0A0M6XWE6_9RHOB</name>
<evidence type="ECO:0000256" key="3">
    <source>
        <dbReference type="ARBA" id="ARBA00022723"/>
    </source>
</evidence>
<dbReference type="GO" id="GO:0046872">
    <property type="term" value="F:metal ion binding"/>
    <property type="evidence" value="ECO:0007669"/>
    <property type="project" value="UniProtKB-KW"/>
</dbReference>
<protein>
    <submittedName>
        <fullName evidence="7">Peptide modification radical SAM enzyme, YydG family</fullName>
    </submittedName>
</protein>
<comment type="cofactor">
    <cofactor evidence="1">
        <name>[4Fe-4S] cluster</name>
        <dbReference type="ChEBI" id="CHEBI:49883"/>
    </cofactor>
</comment>
<reference evidence="7 8" key="1">
    <citation type="submission" date="2015-07" db="EMBL/GenBank/DDBJ databases">
        <authorList>
            <person name="Noorani M."/>
        </authorList>
    </citation>
    <scope>NUCLEOTIDE SEQUENCE [LARGE SCALE GENOMIC DNA]</scope>
    <source>
        <strain evidence="7 8">CECT 5088</strain>
    </source>
</reference>
<accession>A0A0M6XWE6</accession>
<dbReference type="InterPro" id="IPR007197">
    <property type="entry name" value="rSAM"/>
</dbReference>
<evidence type="ECO:0000313" key="8">
    <source>
        <dbReference type="Proteomes" id="UP000048908"/>
    </source>
</evidence>
<keyword evidence="2" id="KW-0949">S-adenosyl-L-methionine</keyword>
<dbReference type="CDD" id="cd01335">
    <property type="entry name" value="Radical_SAM"/>
    <property type="match status" value="1"/>
</dbReference>
<feature type="domain" description="Radical SAM core" evidence="6">
    <location>
        <begin position="21"/>
        <end position="157"/>
    </location>
</feature>
<dbReference type="GO" id="GO:0051536">
    <property type="term" value="F:iron-sulfur cluster binding"/>
    <property type="evidence" value="ECO:0007669"/>
    <property type="project" value="UniProtKB-KW"/>
</dbReference>
<organism evidence="7 8">
    <name type="scientific">Jannaschia rubra</name>
    <dbReference type="NCBI Taxonomy" id="282197"/>
    <lineage>
        <taxon>Bacteria</taxon>
        <taxon>Pseudomonadati</taxon>
        <taxon>Pseudomonadota</taxon>
        <taxon>Alphaproteobacteria</taxon>
        <taxon>Rhodobacterales</taxon>
        <taxon>Roseobacteraceae</taxon>
        <taxon>Jannaschia</taxon>
    </lineage>
</organism>
<evidence type="ECO:0000259" key="6">
    <source>
        <dbReference type="Pfam" id="PF04055"/>
    </source>
</evidence>
<gene>
    <name evidence="7" type="ORF">JAN5088_03397</name>
</gene>
<sequence length="350" mass="37629">MHLAEILDMRNDIGGGVSIGLTRRCPLSCAHCSTRSTMESEEAPAEIFTRFVGTFRRDDRPEILALSGGEALLRPDLVQALASTARKVGTRTSVLSGLFFARADRIPPPILRAVDAVDHFSTSFDVFHEPEVPRDRLFRTLGAIMDRGVDVSLHLVGQGADDPWLGTFIGDVRRRFGDAVPMVVNALAPFGRARDWLAPLEGEGADTAAANPCAMAAWPVVGFDGTVSACGNDDVFDRRPPHLLLGHAATDGWPTIRARTERSALLRAIRLFGPRATARRLGQGCDGYCAACMALDANAATDLSALMDRPATRVLERGVQALLRGGGGEAFLRRHGIPRFAGLSQLGRPA</sequence>
<keyword evidence="4" id="KW-0408">Iron</keyword>
<dbReference type="GO" id="GO:0003824">
    <property type="term" value="F:catalytic activity"/>
    <property type="evidence" value="ECO:0007669"/>
    <property type="project" value="InterPro"/>
</dbReference>
<dbReference type="AlphaFoldDB" id="A0A0M6XWE6"/>
<dbReference type="SFLD" id="SFLDS00029">
    <property type="entry name" value="Radical_SAM"/>
    <property type="match status" value="1"/>
</dbReference>
<dbReference type="EMBL" id="CXPG01000023">
    <property type="protein sequence ID" value="CTQ34601.1"/>
    <property type="molecule type" value="Genomic_DNA"/>
</dbReference>
<dbReference type="SUPFAM" id="SSF102114">
    <property type="entry name" value="Radical SAM enzymes"/>
    <property type="match status" value="1"/>
</dbReference>
<evidence type="ECO:0000256" key="2">
    <source>
        <dbReference type="ARBA" id="ARBA00022691"/>
    </source>
</evidence>
<dbReference type="InterPro" id="IPR013785">
    <property type="entry name" value="Aldolase_TIM"/>
</dbReference>
<evidence type="ECO:0000256" key="4">
    <source>
        <dbReference type="ARBA" id="ARBA00023004"/>
    </source>
</evidence>
<evidence type="ECO:0000256" key="1">
    <source>
        <dbReference type="ARBA" id="ARBA00001966"/>
    </source>
</evidence>